<evidence type="ECO:0000313" key="3">
    <source>
        <dbReference type="Proteomes" id="UP000325255"/>
    </source>
</evidence>
<dbReference type="AlphaFoldDB" id="A0A5M6J1T3"/>
<feature type="region of interest" description="Disordered" evidence="1">
    <location>
        <begin position="400"/>
        <end position="451"/>
    </location>
</feature>
<name>A0A5M6J1T3_9PROT</name>
<dbReference type="RefSeq" id="WP_150039131.1">
    <property type="nucleotide sequence ID" value="NZ_OW485601.1"/>
</dbReference>
<organism evidence="2 3">
    <name type="scientific">Rhodovastum atsumiense</name>
    <dbReference type="NCBI Taxonomy" id="504468"/>
    <lineage>
        <taxon>Bacteria</taxon>
        <taxon>Pseudomonadati</taxon>
        <taxon>Pseudomonadota</taxon>
        <taxon>Alphaproteobacteria</taxon>
        <taxon>Acetobacterales</taxon>
        <taxon>Acetobacteraceae</taxon>
        <taxon>Rhodovastum</taxon>
    </lineage>
</organism>
<gene>
    <name evidence="2" type="ORF">F1189_03075</name>
</gene>
<dbReference type="EMBL" id="VWPK01000003">
    <property type="protein sequence ID" value="KAA5614189.1"/>
    <property type="molecule type" value="Genomic_DNA"/>
</dbReference>
<accession>A0A5M6J1T3</accession>
<keyword evidence="3" id="KW-1185">Reference proteome</keyword>
<sequence>MPDSTIKNIFSFLYKYKNSNDSYFGWVVDDGSRSLKVGQTIAGGNGSYTIVGRSPADNIPSGTVKVASYFSAGTARTWGTLGQPSYFLTPSGTAGLGSERESLLTEGEPRFSPSAPVGMPPGRTLKYRYVFNYADGNSYSGVVIDDGSYGYRPGKVIPTPFGSYLVTDAAGFEEPSSGYVSVSSYTDARTATTYTARQFDYKFLGLNGLGSEQYMVPDATGDQTYSGKFGPEPQLPSSPRGATYVWIGGARGAFASPGNWRNIATGRTATTAPGRNDAIWFTAGTAEVTGAVDVFSMVVRNGAQVTLRGTPQDTDRFGAVDIVGGGRLTVRGAKLGAGAKVVVGAGSVLDISQRTVLLPSQDDLDAGRLESLTLQAPAGSGRPGGKLVLGSGDLALNSVYGPDNQNAGHGNGFDPRAGISGTGDFLPPYTDQPEPVVTPLSNPTDSQHPLTRIDFGTVHVGDTTVKGFAIENLSGNGGPSVHGAIQTTAHGGSVTDPGLSGAGVTAQDFSIGGRGGHLEYPMTLHATKAGSLKGQSVHVAYQTALDAYGRIPGSTTYFDVGQTLPITGKVLNHAAPAFLRQSGQGTLTHSGNAWTLDLGMVHAGGADKVVSLAVANTAAGPADLLSGRFAVSGFPGILMSGASPFAGIGAGQARGGLKVRASASATPGPHSAILVLHSTGSNASGYSKALADQILTVRDVVAA</sequence>
<dbReference type="Proteomes" id="UP000325255">
    <property type="component" value="Unassembled WGS sequence"/>
</dbReference>
<evidence type="ECO:0000313" key="2">
    <source>
        <dbReference type="EMBL" id="KAA5614189.1"/>
    </source>
</evidence>
<reference evidence="2 3" key="1">
    <citation type="submission" date="2019-09" db="EMBL/GenBank/DDBJ databases">
        <title>Genome sequence of Rhodovastum atsumiense, a diverse member of the Acetobacteraceae family of non-sulfur purple photosynthetic bacteria.</title>
        <authorList>
            <person name="Meyer T."/>
            <person name="Kyndt J."/>
        </authorList>
    </citation>
    <scope>NUCLEOTIDE SEQUENCE [LARGE SCALE GENOMIC DNA]</scope>
    <source>
        <strain evidence="2 3">DSM 21279</strain>
    </source>
</reference>
<proteinExistence type="predicted"/>
<feature type="compositionally biased region" description="Polar residues" evidence="1">
    <location>
        <begin position="439"/>
        <end position="449"/>
    </location>
</feature>
<comment type="caution">
    <text evidence="2">The sequence shown here is derived from an EMBL/GenBank/DDBJ whole genome shotgun (WGS) entry which is preliminary data.</text>
</comment>
<dbReference type="OrthoDB" id="7285850at2"/>
<evidence type="ECO:0000256" key="1">
    <source>
        <dbReference type="SAM" id="MobiDB-lite"/>
    </source>
</evidence>
<protein>
    <submittedName>
        <fullName evidence="2">Uncharacterized protein</fullName>
    </submittedName>
</protein>